<dbReference type="SUPFAM" id="SSF159501">
    <property type="entry name" value="EreA/ChaN-like"/>
    <property type="match status" value="1"/>
</dbReference>
<accession>A0A1H7VGZ6</accession>
<name>A0A1H7VGZ6_9GAMM</name>
<keyword evidence="4" id="KW-1185">Reference proteome</keyword>
<dbReference type="InterPro" id="IPR007314">
    <property type="entry name" value="Cofac_haem-bd_dom"/>
</dbReference>
<evidence type="ECO:0000256" key="1">
    <source>
        <dbReference type="SAM" id="SignalP"/>
    </source>
</evidence>
<evidence type="ECO:0000313" key="3">
    <source>
        <dbReference type="EMBL" id="SEM08400.1"/>
    </source>
</evidence>
<dbReference type="Proteomes" id="UP000198807">
    <property type="component" value="Unassembled WGS sequence"/>
</dbReference>
<dbReference type="Pfam" id="PF04187">
    <property type="entry name" value="Cofac_haem_bdg"/>
    <property type="match status" value="1"/>
</dbReference>
<proteinExistence type="predicted"/>
<organism evidence="3 4">
    <name type="scientific">Halomonas daqiaonensis</name>
    <dbReference type="NCBI Taxonomy" id="650850"/>
    <lineage>
        <taxon>Bacteria</taxon>
        <taxon>Pseudomonadati</taxon>
        <taxon>Pseudomonadota</taxon>
        <taxon>Gammaproteobacteria</taxon>
        <taxon>Oceanospirillales</taxon>
        <taxon>Halomonadaceae</taxon>
        <taxon>Halomonas</taxon>
    </lineage>
</organism>
<reference evidence="4" key="1">
    <citation type="submission" date="2016-10" db="EMBL/GenBank/DDBJ databases">
        <authorList>
            <person name="Varghese N."/>
            <person name="Submissions S."/>
        </authorList>
    </citation>
    <scope>NUCLEOTIDE SEQUENCE [LARGE SCALE GENOMIC DNA]</scope>
    <source>
        <strain evidence="4">CGMCC 1.9150</strain>
    </source>
</reference>
<gene>
    <name evidence="3" type="ORF">SAMN04488129_12513</name>
</gene>
<dbReference type="Gene3D" id="2.30.42.10">
    <property type="match status" value="1"/>
</dbReference>
<dbReference type="Pfam" id="PF13180">
    <property type="entry name" value="PDZ_2"/>
    <property type="match status" value="1"/>
</dbReference>
<dbReference type="Gene3D" id="3.40.50.11550">
    <property type="match status" value="1"/>
</dbReference>
<dbReference type="SUPFAM" id="SSF50156">
    <property type="entry name" value="PDZ domain-like"/>
    <property type="match status" value="1"/>
</dbReference>
<feature type="domain" description="PDZ" evidence="2">
    <location>
        <begin position="300"/>
        <end position="370"/>
    </location>
</feature>
<dbReference type="EMBL" id="FOBC01000025">
    <property type="protein sequence ID" value="SEM08400.1"/>
    <property type="molecule type" value="Genomic_DNA"/>
</dbReference>
<feature type="chain" id="PRO_5011497225" evidence="1">
    <location>
        <begin position="29"/>
        <end position="384"/>
    </location>
</feature>
<dbReference type="InterPro" id="IPR001478">
    <property type="entry name" value="PDZ"/>
</dbReference>
<protein>
    <submittedName>
        <fullName evidence="3">Uncharacterized iron-regulated protein</fullName>
    </submittedName>
</protein>
<sequence>MSRSCSFRFRSLCLGVLLASLAPLAAQADSCPTPGQWQVAEGKTQTTADLVAELAETEVVLLGEQHDRLDHHRWQLHTLAALHAHRTEMVIGLEMLPREAQSTLDAWVAGKLDEAAFLEQSDWHRAWGFDPDLYLPILHFARMQRIPLLALNVTPELRGRLATEGWEAVPESERFGLTPPAPARPAYRESLEEIYTEHIDRDDDPADLERFIAAQLVWDRAMATALVDAAADGSLVAGLLGEGHLADGDGVPYQLYDLGLRNYQSLLPWAPGPDCQPPLEKADALYVLGDESAFQPPDPPRLGVMIDDHADGVRIDGISLGSVAEAANLAEGDVIVTAAGLPIEHPADLIAVVNRQAPGTLLPLEIRRDGEPQEVLARFPPVEP</sequence>
<evidence type="ECO:0000259" key="2">
    <source>
        <dbReference type="SMART" id="SM00228"/>
    </source>
</evidence>
<evidence type="ECO:0000313" key="4">
    <source>
        <dbReference type="Proteomes" id="UP000198807"/>
    </source>
</evidence>
<feature type="signal peptide" evidence="1">
    <location>
        <begin position="1"/>
        <end position="28"/>
    </location>
</feature>
<dbReference type="STRING" id="650850.SAMN04488129_12513"/>
<dbReference type="AlphaFoldDB" id="A0A1H7VGZ6"/>
<dbReference type="SMART" id="SM00228">
    <property type="entry name" value="PDZ"/>
    <property type="match status" value="1"/>
</dbReference>
<keyword evidence="1" id="KW-0732">Signal</keyword>
<dbReference type="InterPro" id="IPR036034">
    <property type="entry name" value="PDZ_sf"/>
</dbReference>
<dbReference type="OrthoDB" id="9795827at2"/>
<dbReference type="CDD" id="cd14727">
    <property type="entry name" value="ChanN-like"/>
    <property type="match status" value="1"/>
</dbReference>